<keyword evidence="2" id="KW-1185">Reference proteome</keyword>
<sequence>MASPLPACARSLGVRSTAIWCLLCAPDPVAHRSLYGTSV</sequence>
<accession>A0ABN9CEH1</accession>
<evidence type="ECO:0000313" key="2">
    <source>
        <dbReference type="Proteomes" id="UP001162483"/>
    </source>
</evidence>
<dbReference type="Proteomes" id="UP001162483">
    <property type="component" value="Unassembled WGS sequence"/>
</dbReference>
<protein>
    <submittedName>
        <fullName evidence="1">Uncharacterized protein</fullName>
    </submittedName>
</protein>
<organism evidence="1 2">
    <name type="scientific">Staurois parvus</name>
    <dbReference type="NCBI Taxonomy" id="386267"/>
    <lineage>
        <taxon>Eukaryota</taxon>
        <taxon>Metazoa</taxon>
        <taxon>Chordata</taxon>
        <taxon>Craniata</taxon>
        <taxon>Vertebrata</taxon>
        <taxon>Euteleostomi</taxon>
        <taxon>Amphibia</taxon>
        <taxon>Batrachia</taxon>
        <taxon>Anura</taxon>
        <taxon>Neobatrachia</taxon>
        <taxon>Ranoidea</taxon>
        <taxon>Ranidae</taxon>
        <taxon>Staurois</taxon>
    </lineage>
</organism>
<name>A0ABN9CEH1_9NEOB</name>
<comment type="caution">
    <text evidence="1">The sequence shown here is derived from an EMBL/GenBank/DDBJ whole genome shotgun (WGS) entry which is preliminary data.</text>
</comment>
<proteinExistence type="predicted"/>
<gene>
    <name evidence="1" type="ORF">SPARVUS_LOCUS4896875</name>
</gene>
<dbReference type="EMBL" id="CATNWA010009707">
    <property type="protein sequence ID" value="CAI9558505.1"/>
    <property type="molecule type" value="Genomic_DNA"/>
</dbReference>
<evidence type="ECO:0000313" key="1">
    <source>
        <dbReference type="EMBL" id="CAI9558505.1"/>
    </source>
</evidence>
<reference evidence="1" key="1">
    <citation type="submission" date="2023-05" db="EMBL/GenBank/DDBJ databases">
        <authorList>
            <person name="Stuckert A."/>
        </authorList>
    </citation>
    <scope>NUCLEOTIDE SEQUENCE</scope>
</reference>